<sequence length="452" mass="49407">MEFIAPLDALFLLAESREHPMHVGSLQLFEPPEDAGPDYLRDFRDTLLADKTCRPTFRKRPATWLGAPQLAWAQEGEVDLDYHVQHSALPAPGRLANLLDHTSTLHSGLLDRHRPLWELHFVEGLADGRFALYSKMHHALIDGVSAQRILRRTLSTDPFGTEVTAPWNLPRTVRPEVERVSRSKLGGLLGGLSAAGSSTAALLKATRTGLLQQQLTLPFEAPHTLFNVPIGGARKCVVRTWSLDRVKQVKKATGTTVNDVVLAMSAGALRSYLLERDALPDKPMIAMVPVSLREEHDTDSQGVKVAALLCNLGTDIADPLERLRVVSESTRRNKEVYRSLTPTQTLAVAGLMLSPMAAMLLPGFASMGAPPFNIVISNVPGPREPLYWNGSRLDATYPLSIPLDGQAVNITLTSTGDNLDIGLVGCRRTVPDLHRLLDHLERSLSALEDAAA</sequence>
<evidence type="ECO:0000256" key="9">
    <source>
        <dbReference type="ARBA" id="ARBA00023315"/>
    </source>
</evidence>
<keyword evidence="7 11" id="KW-0319">Glycerol metabolism</keyword>
<dbReference type="NCBIfam" id="TIGR02946">
    <property type="entry name" value="acyl_WS_DGAT"/>
    <property type="match status" value="1"/>
</dbReference>
<evidence type="ECO:0000256" key="8">
    <source>
        <dbReference type="ARBA" id="ARBA00023098"/>
    </source>
</evidence>
<evidence type="ECO:0000256" key="1">
    <source>
        <dbReference type="ARBA" id="ARBA00004771"/>
    </source>
</evidence>
<dbReference type="Gene3D" id="3.30.559.30">
    <property type="entry name" value="Nonribosomal peptide synthetase, condensation domain"/>
    <property type="match status" value="1"/>
</dbReference>
<evidence type="ECO:0000256" key="2">
    <source>
        <dbReference type="ARBA" id="ARBA00005189"/>
    </source>
</evidence>
<evidence type="ECO:0000259" key="12">
    <source>
        <dbReference type="Pfam" id="PF03007"/>
    </source>
</evidence>
<dbReference type="InterPro" id="IPR004255">
    <property type="entry name" value="O-acyltransferase_WSD1_N"/>
</dbReference>
<feature type="domain" description="O-acyltransferase WSD1 C-terminal" evidence="13">
    <location>
        <begin position="303"/>
        <end position="447"/>
    </location>
</feature>
<accession>A0ABV8VD90</accession>
<keyword evidence="9 11" id="KW-0012">Acyltransferase</keyword>
<dbReference type="SUPFAM" id="SSF52777">
    <property type="entry name" value="CoA-dependent acyltransferases"/>
    <property type="match status" value="1"/>
</dbReference>
<keyword evidence="5 11" id="KW-0444">Lipid biosynthesis</keyword>
<dbReference type="Proteomes" id="UP001595844">
    <property type="component" value="Unassembled WGS sequence"/>
</dbReference>
<evidence type="ECO:0000256" key="5">
    <source>
        <dbReference type="ARBA" id="ARBA00022516"/>
    </source>
</evidence>
<dbReference type="RefSeq" id="WP_378557955.1">
    <property type="nucleotide sequence ID" value="NZ_JBHSDL010000007.1"/>
</dbReference>
<evidence type="ECO:0000313" key="14">
    <source>
        <dbReference type="EMBL" id="MFC4373963.1"/>
    </source>
</evidence>
<evidence type="ECO:0000256" key="10">
    <source>
        <dbReference type="ARBA" id="ARBA00048109"/>
    </source>
</evidence>
<comment type="catalytic activity">
    <reaction evidence="10 11">
        <text>an acyl-CoA + a 1,2-diacyl-sn-glycerol = a triacyl-sn-glycerol + CoA</text>
        <dbReference type="Rhea" id="RHEA:10868"/>
        <dbReference type="ChEBI" id="CHEBI:17815"/>
        <dbReference type="ChEBI" id="CHEBI:57287"/>
        <dbReference type="ChEBI" id="CHEBI:58342"/>
        <dbReference type="ChEBI" id="CHEBI:64615"/>
        <dbReference type="EC" id="2.3.1.20"/>
    </reaction>
</comment>
<evidence type="ECO:0000259" key="13">
    <source>
        <dbReference type="Pfam" id="PF06974"/>
    </source>
</evidence>
<dbReference type="GO" id="GO:0016746">
    <property type="term" value="F:acyltransferase activity"/>
    <property type="evidence" value="ECO:0007669"/>
    <property type="project" value="UniProtKB-KW"/>
</dbReference>
<gene>
    <name evidence="14" type="ORF">ACFO5K_07585</name>
</gene>
<dbReference type="EMBL" id="JBHSDL010000007">
    <property type="protein sequence ID" value="MFC4373963.1"/>
    <property type="molecule type" value="Genomic_DNA"/>
</dbReference>
<dbReference type="PANTHER" id="PTHR31650:SF1">
    <property type="entry name" value="WAX ESTER SYNTHASE_DIACYLGLYCEROL ACYLTRANSFERASE 4-RELATED"/>
    <property type="match status" value="1"/>
</dbReference>
<reference evidence="15" key="1">
    <citation type="journal article" date="2019" name="Int. J. Syst. Evol. Microbiol.">
        <title>The Global Catalogue of Microorganisms (GCM) 10K type strain sequencing project: providing services to taxonomists for standard genome sequencing and annotation.</title>
        <authorList>
            <consortium name="The Broad Institute Genomics Platform"/>
            <consortium name="The Broad Institute Genome Sequencing Center for Infectious Disease"/>
            <person name="Wu L."/>
            <person name="Ma J."/>
        </authorList>
    </citation>
    <scope>NUCLEOTIDE SEQUENCE [LARGE SCALE GENOMIC DNA]</scope>
    <source>
        <strain evidence="15">IBRC-M 10490</strain>
    </source>
</reference>
<dbReference type="Pfam" id="PF06974">
    <property type="entry name" value="WS_DGAT_C"/>
    <property type="match status" value="1"/>
</dbReference>
<dbReference type="InterPro" id="IPR045034">
    <property type="entry name" value="O-acyltransferase_WSD1-like"/>
</dbReference>
<dbReference type="Gene3D" id="3.30.559.10">
    <property type="entry name" value="Chloramphenicol acetyltransferase-like domain"/>
    <property type="match status" value="1"/>
</dbReference>
<comment type="caution">
    <text evidence="14">The sequence shown here is derived from an EMBL/GenBank/DDBJ whole genome shotgun (WGS) entry which is preliminary data.</text>
</comment>
<organism evidence="14 15">
    <name type="scientific">Nocardia halotolerans</name>
    <dbReference type="NCBI Taxonomy" id="1755878"/>
    <lineage>
        <taxon>Bacteria</taxon>
        <taxon>Bacillati</taxon>
        <taxon>Actinomycetota</taxon>
        <taxon>Actinomycetes</taxon>
        <taxon>Mycobacteriales</taxon>
        <taxon>Nocardiaceae</taxon>
        <taxon>Nocardia</taxon>
    </lineage>
</organism>
<keyword evidence="15" id="KW-1185">Reference proteome</keyword>
<evidence type="ECO:0000256" key="7">
    <source>
        <dbReference type="ARBA" id="ARBA00022798"/>
    </source>
</evidence>
<evidence type="ECO:0000313" key="15">
    <source>
        <dbReference type="Proteomes" id="UP001595844"/>
    </source>
</evidence>
<dbReference type="InterPro" id="IPR014292">
    <property type="entry name" value="Acyl_transf_WS/DGAT"/>
</dbReference>
<comment type="similarity">
    <text evidence="3 11">Belongs to the long-chain O-acyltransferase family.</text>
</comment>
<dbReference type="InterPro" id="IPR009721">
    <property type="entry name" value="O-acyltransferase_WSD1_C"/>
</dbReference>
<protein>
    <recommendedName>
        <fullName evidence="4 11">Diacylglycerol O-acyltransferase</fullName>
        <ecNumber evidence="4 11">2.3.1.20</ecNumber>
    </recommendedName>
</protein>
<name>A0ABV8VD90_9NOCA</name>
<dbReference type="Pfam" id="PF03007">
    <property type="entry name" value="WS_DGAT_cat"/>
    <property type="match status" value="1"/>
</dbReference>
<keyword evidence="8 11" id="KW-0443">Lipid metabolism</keyword>
<evidence type="ECO:0000256" key="3">
    <source>
        <dbReference type="ARBA" id="ARBA00009587"/>
    </source>
</evidence>
<comment type="pathway">
    <text evidence="1 11">Glycerolipid metabolism; triacylglycerol biosynthesis.</text>
</comment>
<comment type="pathway">
    <text evidence="2">Lipid metabolism.</text>
</comment>
<evidence type="ECO:0000256" key="6">
    <source>
        <dbReference type="ARBA" id="ARBA00022679"/>
    </source>
</evidence>
<evidence type="ECO:0000256" key="4">
    <source>
        <dbReference type="ARBA" id="ARBA00013244"/>
    </source>
</evidence>
<dbReference type="InterPro" id="IPR023213">
    <property type="entry name" value="CAT-like_dom_sf"/>
</dbReference>
<evidence type="ECO:0000256" key="11">
    <source>
        <dbReference type="RuleBase" id="RU361241"/>
    </source>
</evidence>
<proteinExistence type="inferred from homology"/>
<dbReference type="PANTHER" id="PTHR31650">
    <property type="entry name" value="O-ACYLTRANSFERASE (WSD1-LIKE) FAMILY PROTEIN"/>
    <property type="match status" value="1"/>
</dbReference>
<dbReference type="EC" id="2.3.1.20" evidence="4 11"/>
<keyword evidence="6 11" id="KW-0808">Transferase</keyword>
<feature type="domain" description="O-acyltransferase WSD1-like N-terminal" evidence="12">
    <location>
        <begin position="5"/>
        <end position="261"/>
    </location>
</feature>